<dbReference type="PANTHER" id="PTHR48016:SF29">
    <property type="entry name" value="MITOGEN-ACTIVATED PROTEIN KINASE KINASE KINASE 1-RELATED"/>
    <property type="match status" value="1"/>
</dbReference>
<dbReference type="PROSITE" id="PS00108">
    <property type="entry name" value="PROTEIN_KINASE_ST"/>
    <property type="match status" value="1"/>
</dbReference>
<dbReference type="Proteomes" id="UP000197138">
    <property type="component" value="Unassembled WGS sequence"/>
</dbReference>
<dbReference type="InterPro" id="IPR011009">
    <property type="entry name" value="Kinase-like_dom_sf"/>
</dbReference>
<feature type="binding site" evidence="10">
    <location>
        <position position="392"/>
    </location>
    <ligand>
        <name>ATP</name>
        <dbReference type="ChEBI" id="CHEBI:30616"/>
    </ligand>
</feature>
<comment type="similarity">
    <text evidence="1">Belongs to the protein kinase superfamily. STE Ser/Thr protein kinase family. MAP kinase kinase kinase subfamily.</text>
</comment>
<evidence type="ECO:0000256" key="7">
    <source>
        <dbReference type="ARBA" id="ARBA00022840"/>
    </source>
</evidence>
<evidence type="ECO:0000256" key="11">
    <source>
        <dbReference type="SAM" id="MobiDB-lite"/>
    </source>
</evidence>
<dbReference type="FunFam" id="1.10.510.10:FF:000359">
    <property type="entry name" value="Mitogen-activated protein kinase 1, putative, expressed"/>
    <property type="match status" value="1"/>
</dbReference>
<name>A0A218XV07_PUNGR</name>
<dbReference type="PRINTS" id="PR00109">
    <property type="entry name" value="TYRKINASE"/>
</dbReference>
<feature type="compositionally biased region" description="Low complexity" evidence="11">
    <location>
        <begin position="38"/>
        <end position="65"/>
    </location>
</feature>
<dbReference type="Gene3D" id="1.10.510.10">
    <property type="entry name" value="Transferase(Phosphotransferase) domain 1"/>
    <property type="match status" value="1"/>
</dbReference>
<dbReference type="GO" id="GO:0005524">
    <property type="term" value="F:ATP binding"/>
    <property type="evidence" value="ECO:0007669"/>
    <property type="project" value="UniProtKB-UniRule"/>
</dbReference>
<evidence type="ECO:0000256" key="6">
    <source>
        <dbReference type="ARBA" id="ARBA00022777"/>
    </source>
</evidence>
<dbReference type="STRING" id="22663.A0A218XV07"/>
<keyword evidence="5 10" id="KW-0547">Nucleotide-binding</keyword>
<dbReference type="InterPro" id="IPR000719">
    <property type="entry name" value="Prot_kinase_dom"/>
</dbReference>
<comment type="caution">
    <text evidence="13">The sequence shown here is derived from an EMBL/GenBank/DDBJ whole genome shotgun (WGS) entry which is preliminary data.</text>
</comment>
<feature type="compositionally biased region" description="Basic and acidic residues" evidence="11">
    <location>
        <begin position="212"/>
        <end position="235"/>
    </location>
</feature>
<reference evidence="14 16" key="3">
    <citation type="submission" date="2017-11" db="EMBL/GenBank/DDBJ databases">
        <title>De-novo sequencing of pomegranate (Punica granatum L.) genome.</title>
        <authorList>
            <person name="Akparov Z."/>
            <person name="Amiraslanov A."/>
            <person name="Hajiyeva S."/>
            <person name="Abbasov M."/>
            <person name="Kaur K."/>
            <person name="Hamwieh A."/>
            <person name="Solovyev V."/>
            <person name="Salamov A."/>
            <person name="Braich B."/>
            <person name="Kosarev P."/>
            <person name="Mahmoud A."/>
            <person name="Hajiyev E."/>
            <person name="Babayeva S."/>
            <person name="Izzatullayeva V."/>
            <person name="Mammadov A."/>
            <person name="Mammadov A."/>
            <person name="Sharifova S."/>
            <person name="Ojaghi J."/>
            <person name="Eynullazada K."/>
            <person name="Bayramov B."/>
            <person name="Abdulazimova A."/>
            <person name="Shahmuradov I."/>
        </authorList>
    </citation>
    <scope>NUCLEOTIDE SEQUENCE [LARGE SCALE GENOMIC DNA]</scope>
    <source>
        <strain evidence="14">AG2017</strain>
        <strain evidence="16">cv. AG2017</strain>
        <tissue evidence="14">Leaf</tissue>
    </source>
</reference>
<keyword evidence="3" id="KW-0723">Serine/threonine-protein kinase</keyword>
<dbReference type="EC" id="2.7.11.25" evidence="2"/>
<comment type="catalytic activity">
    <reaction evidence="8">
        <text>L-threonyl-[protein] + ATP = O-phospho-L-threonyl-[protein] + ADP + H(+)</text>
        <dbReference type="Rhea" id="RHEA:46608"/>
        <dbReference type="Rhea" id="RHEA-COMP:11060"/>
        <dbReference type="Rhea" id="RHEA-COMP:11605"/>
        <dbReference type="ChEBI" id="CHEBI:15378"/>
        <dbReference type="ChEBI" id="CHEBI:30013"/>
        <dbReference type="ChEBI" id="CHEBI:30616"/>
        <dbReference type="ChEBI" id="CHEBI:61977"/>
        <dbReference type="ChEBI" id="CHEBI:456216"/>
        <dbReference type="EC" id="2.7.11.25"/>
    </reaction>
</comment>
<evidence type="ECO:0000313" key="14">
    <source>
        <dbReference type="EMBL" id="PKI73833.1"/>
    </source>
</evidence>
<dbReference type="SMART" id="SM00220">
    <property type="entry name" value="S_TKc"/>
    <property type="match status" value="1"/>
</dbReference>
<dbReference type="Proteomes" id="UP000233551">
    <property type="component" value="Unassembled WGS sequence"/>
</dbReference>
<reference evidence="15" key="1">
    <citation type="journal article" date="2017" name="Plant J.">
        <title>The pomegranate (Punica granatum L.) genome and the genomics of punicalagin biosynthesis.</title>
        <authorList>
            <person name="Qin G."/>
            <person name="Xu C."/>
            <person name="Ming R."/>
            <person name="Tang H."/>
            <person name="Guyot R."/>
            <person name="Kramer E.M."/>
            <person name="Hu Y."/>
            <person name="Yi X."/>
            <person name="Qi Y."/>
            <person name="Xu X."/>
            <person name="Gao Z."/>
            <person name="Pan H."/>
            <person name="Jian J."/>
            <person name="Tian Y."/>
            <person name="Yue Z."/>
            <person name="Xu Y."/>
        </authorList>
    </citation>
    <scope>NUCLEOTIDE SEQUENCE [LARGE SCALE GENOMIC DNA]</scope>
    <source>
        <strain evidence="15">cv. Dabenzi</strain>
    </source>
</reference>
<dbReference type="SUPFAM" id="SSF56112">
    <property type="entry name" value="Protein kinase-like (PK-like)"/>
    <property type="match status" value="1"/>
</dbReference>
<evidence type="ECO:0000313" key="13">
    <source>
        <dbReference type="EMBL" id="OWM88466.1"/>
    </source>
</evidence>
<keyword evidence="16" id="KW-1185">Reference proteome</keyword>
<dbReference type="GO" id="GO:0005737">
    <property type="term" value="C:cytoplasm"/>
    <property type="evidence" value="ECO:0007669"/>
    <property type="project" value="TreeGrafter"/>
</dbReference>
<feature type="domain" description="Protein kinase" evidence="12">
    <location>
        <begin position="364"/>
        <end position="618"/>
    </location>
</feature>
<evidence type="ECO:0000256" key="9">
    <source>
        <dbReference type="ARBA" id="ARBA00048329"/>
    </source>
</evidence>
<evidence type="ECO:0000256" key="10">
    <source>
        <dbReference type="PROSITE-ProRule" id="PRU10141"/>
    </source>
</evidence>
<dbReference type="InterPro" id="IPR017441">
    <property type="entry name" value="Protein_kinase_ATP_BS"/>
</dbReference>
<proteinExistence type="inferred from homology"/>
<evidence type="ECO:0000256" key="8">
    <source>
        <dbReference type="ARBA" id="ARBA00047559"/>
    </source>
</evidence>
<evidence type="ECO:0000313" key="15">
    <source>
        <dbReference type="Proteomes" id="UP000197138"/>
    </source>
</evidence>
<keyword evidence="4" id="KW-0808">Transferase</keyword>
<evidence type="ECO:0000256" key="2">
    <source>
        <dbReference type="ARBA" id="ARBA00012406"/>
    </source>
</evidence>
<sequence>MHLFYRNKTKDSNSSRGPRRPPLDRRNAAKHYEYDAASSSSSSSSFLDVSSSSSSCSLQTRSLNSEDPTSFRIHGDEGDQLEMIIRRLGLSGIEDLSIPTASWESRKIRSSSDRLPRSGLNWLFSPRGEEKAVISEVAPDRAATEFTRRETVRSDRGERSRDAIGRVADARTTELGGSELAESTEYRLGYLQRSLRDQPDELPGVNAIAESPEDRLQQSVKAKEEVPVPADPARDESTESTYCIIATAVCGGPKGIRLPELKPPPSIRIPVIDSGLSTWDLIRDLAPAPEPEQELAAVRERKEMEEEEEEGERWPRFGETGLLSSSSCSFTTASIDEDCSSTSTESKSNNISPNGKVKRVITTWEKCKLLGCGSFGSVYEAMSHDGSFFAVKEVSLLDQGPVGKQKILQLEQEIALLSSFEHENIVQYYGTDKDDSNLYIFIELMTLGSLANLCRRYCLKDSQVSAYTRQILHGLKYLHERNVIHRDIKCANILVDANGSVKLADFGLAKATIVNDIKSCKGSAFWMAPEVVKANNHGGYGRPADIWSLGCTILEMFTREVPYHPLESMQAVYRIGKGEAPPVPDTLTPDARDFILKCLQVNPNDRPTAAQLLGHPFVGRSPPNYLMGSASPGPYFLSQR</sequence>
<dbReference type="EMBL" id="MTKT01000797">
    <property type="protein sequence ID" value="OWM88466.1"/>
    <property type="molecule type" value="Genomic_DNA"/>
</dbReference>
<dbReference type="GO" id="GO:1902065">
    <property type="term" value="P:response to L-glutamate"/>
    <property type="evidence" value="ECO:0007669"/>
    <property type="project" value="UniProtKB-ARBA"/>
</dbReference>
<evidence type="ECO:0000256" key="1">
    <source>
        <dbReference type="ARBA" id="ARBA00006529"/>
    </source>
</evidence>
<dbReference type="PROSITE" id="PS50011">
    <property type="entry name" value="PROTEIN_KINASE_DOM"/>
    <property type="match status" value="1"/>
</dbReference>
<keyword evidence="6" id="KW-0418">Kinase</keyword>
<feature type="region of interest" description="Disordered" evidence="11">
    <location>
        <begin position="210"/>
        <end position="235"/>
    </location>
</feature>
<organism evidence="13 15">
    <name type="scientific">Punica granatum</name>
    <name type="common">Pomegranate</name>
    <dbReference type="NCBI Taxonomy" id="22663"/>
    <lineage>
        <taxon>Eukaryota</taxon>
        <taxon>Viridiplantae</taxon>
        <taxon>Streptophyta</taxon>
        <taxon>Embryophyta</taxon>
        <taxon>Tracheophyta</taxon>
        <taxon>Spermatophyta</taxon>
        <taxon>Magnoliopsida</taxon>
        <taxon>eudicotyledons</taxon>
        <taxon>Gunneridae</taxon>
        <taxon>Pentapetalae</taxon>
        <taxon>rosids</taxon>
        <taxon>malvids</taxon>
        <taxon>Myrtales</taxon>
        <taxon>Lythraceae</taxon>
        <taxon>Punica</taxon>
    </lineage>
</organism>
<protein>
    <recommendedName>
        <fullName evidence="2">mitogen-activated protein kinase kinase kinase</fullName>
        <ecNumber evidence="2">2.7.11.25</ecNumber>
    </recommendedName>
</protein>
<accession>A0A218XV07</accession>
<dbReference type="PROSITE" id="PS00107">
    <property type="entry name" value="PROTEIN_KINASE_ATP"/>
    <property type="match status" value="1"/>
</dbReference>
<dbReference type="PANTHER" id="PTHR48016">
    <property type="entry name" value="MAP KINASE KINASE KINASE SSK2-RELATED-RELATED"/>
    <property type="match status" value="1"/>
</dbReference>
<evidence type="ECO:0000256" key="4">
    <source>
        <dbReference type="ARBA" id="ARBA00022679"/>
    </source>
</evidence>
<dbReference type="GO" id="GO:0004709">
    <property type="term" value="F:MAP kinase kinase kinase activity"/>
    <property type="evidence" value="ECO:0007669"/>
    <property type="project" value="UniProtKB-EC"/>
</dbReference>
<evidence type="ECO:0000256" key="3">
    <source>
        <dbReference type="ARBA" id="ARBA00022527"/>
    </source>
</evidence>
<evidence type="ECO:0000259" key="12">
    <source>
        <dbReference type="PROSITE" id="PS50011"/>
    </source>
</evidence>
<feature type="region of interest" description="Disordered" evidence="11">
    <location>
        <begin position="1"/>
        <end position="75"/>
    </location>
</feature>
<evidence type="ECO:0000313" key="16">
    <source>
        <dbReference type="Proteomes" id="UP000233551"/>
    </source>
</evidence>
<evidence type="ECO:0000256" key="5">
    <source>
        <dbReference type="ARBA" id="ARBA00022741"/>
    </source>
</evidence>
<dbReference type="InterPro" id="IPR001245">
    <property type="entry name" value="Ser-Thr/Tyr_kinase_cat_dom"/>
</dbReference>
<dbReference type="Pfam" id="PF00069">
    <property type="entry name" value="Pkinase"/>
    <property type="match status" value="1"/>
</dbReference>
<dbReference type="InterPro" id="IPR050538">
    <property type="entry name" value="MAP_kinase_kinase_kinase"/>
</dbReference>
<dbReference type="EMBL" id="PGOL01000249">
    <property type="protein sequence ID" value="PKI73833.1"/>
    <property type="molecule type" value="Genomic_DNA"/>
</dbReference>
<feature type="compositionally biased region" description="Basic and acidic residues" evidence="11">
    <location>
        <begin position="21"/>
        <end position="34"/>
    </location>
</feature>
<dbReference type="InterPro" id="IPR008271">
    <property type="entry name" value="Ser/Thr_kinase_AS"/>
</dbReference>
<reference evidence="13" key="2">
    <citation type="submission" date="2017-06" db="EMBL/GenBank/DDBJ databases">
        <title>The pomegranate genome and the genomics of punicalagin biosynthesis.</title>
        <authorList>
            <person name="Xu C."/>
        </authorList>
    </citation>
    <scope>NUCLEOTIDE SEQUENCE [LARGE SCALE GENOMIC DNA]</scope>
    <source>
        <tissue evidence="13">Fresh leaf</tissue>
    </source>
</reference>
<feature type="region of interest" description="Disordered" evidence="11">
    <location>
        <begin position="150"/>
        <end position="170"/>
    </location>
</feature>
<dbReference type="AlphaFoldDB" id="A0A218XV07"/>
<gene>
    <name evidence="13" type="ORF">CDL15_Pgr003878</name>
    <name evidence="14" type="ORF">CRG98_005703</name>
</gene>
<comment type="catalytic activity">
    <reaction evidence="9">
        <text>L-seryl-[protein] + ATP = O-phospho-L-seryl-[protein] + ADP + H(+)</text>
        <dbReference type="Rhea" id="RHEA:17989"/>
        <dbReference type="Rhea" id="RHEA-COMP:9863"/>
        <dbReference type="Rhea" id="RHEA-COMP:11604"/>
        <dbReference type="ChEBI" id="CHEBI:15378"/>
        <dbReference type="ChEBI" id="CHEBI:29999"/>
        <dbReference type="ChEBI" id="CHEBI:30616"/>
        <dbReference type="ChEBI" id="CHEBI:83421"/>
        <dbReference type="ChEBI" id="CHEBI:456216"/>
        <dbReference type="EC" id="2.7.11.25"/>
    </reaction>
</comment>
<dbReference type="OrthoDB" id="266718at2759"/>
<dbReference type="GeneID" id="116203476"/>
<keyword evidence="7 10" id="KW-0067">ATP-binding</keyword>